<dbReference type="EMBL" id="QDEB01003274">
    <property type="protein sequence ID" value="RZC42963.1"/>
    <property type="molecule type" value="Genomic_DNA"/>
</dbReference>
<evidence type="ECO:0000313" key="3">
    <source>
        <dbReference type="EMBL" id="RZC42963.1"/>
    </source>
</evidence>
<feature type="region of interest" description="Disordered" evidence="1">
    <location>
        <begin position="53"/>
        <end position="76"/>
    </location>
</feature>
<evidence type="ECO:0000256" key="1">
    <source>
        <dbReference type="SAM" id="MobiDB-lite"/>
    </source>
</evidence>
<feature type="compositionally biased region" description="Basic and acidic residues" evidence="1">
    <location>
        <begin position="65"/>
        <end position="76"/>
    </location>
</feature>
<evidence type="ECO:0000256" key="2">
    <source>
        <dbReference type="SAM" id="SignalP"/>
    </source>
</evidence>
<sequence>MNYLSHILLLLGLISVSKAHGFIKIVILAGLGLAGLWMVHTLAQDYSNITNNSGGGGGGGGGGRLFEKRSIDVSNI</sequence>
<organism evidence="3 4">
    <name type="scientific">Asbolus verrucosus</name>
    <name type="common">Desert ironclad beetle</name>
    <dbReference type="NCBI Taxonomy" id="1661398"/>
    <lineage>
        <taxon>Eukaryota</taxon>
        <taxon>Metazoa</taxon>
        <taxon>Ecdysozoa</taxon>
        <taxon>Arthropoda</taxon>
        <taxon>Hexapoda</taxon>
        <taxon>Insecta</taxon>
        <taxon>Pterygota</taxon>
        <taxon>Neoptera</taxon>
        <taxon>Endopterygota</taxon>
        <taxon>Coleoptera</taxon>
        <taxon>Polyphaga</taxon>
        <taxon>Cucujiformia</taxon>
        <taxon>Tenebrionidae</taxon>
        <taxon>Pimeliinae</taxon>
        <taxon>Asbolus</taxon>
    </lineage>
</organism>
<gene>
    <name evidence="3" type="ORF">BDFB_002959</name>
</gene>
<dbReference type="AlphaFoldDB" id="A0A482WEG6"/>
<dbReference type="Proteomes" id="UP000292052">
    <property type="component" value="Unassembled WGS sequence"/>
</dbReference>
<reference evidence="3 4" key="1">
    <citation type="submission" date="2017-03" db="EMBL/GenBank/DDBJ databases">
        <title>Genome of the blue death feigning beetle - Asbolus verrucosus.</title>
        <authorList>
            <person name="Rider S.D."/>
        </authorList>
    </citation>
    <scope>NUCLEOTIDE SEQUENCE [LARGE SCALE GENOMIC DNA]</scope>
    <source>
        <strain evidence="3">Butters</strain>
        <tissue evidence="3">Head and leg muscle</tissue>
    </source>
</reference>
<comment type="caution">
    <text evidence="3">The sequence shown here is derived from an EMBL/GenBank/DDBJ whole genome shotgun (WGS) entry which is preliminary data.</text>
</comment>
<keyword evidence="2" id="KW-0732">Signal</keyword>
<name>A0A482WEG6_ASBVE</name>
<proteinExistence type="predicted"/>
<protein>
    <submittedName>
        <fullName evidence="3">Uncharacterized protein</fullName>
    </submittedName>
</protein>
<keyword evidence="4" id="KW-1185">Reference proteome</keyword>
<feature type="chain" id="PRO_5019835883" evidence="2">
    <location>
        <begin position="20"/>
        <end position="76"/>
    </location>
</feature>
<accession>A0A482WEG6</accession>
<evidence type="ECO:0000313" key="4">
    <source>
        <dbReference type="Proteomes" id="UP000292052"/>
    </source>
</evidence>
<feature type="compositionally biased region" description="Gly residues" evidence="1">
    <location>
        <begin position="53"/>
        <end position="64"/>
    </location>
</feature>
<feature type="signal peptide" evidence="2">
    <location>
        <begin position="1"/>
        <end position="19"/>
    </location>
</feature>